<dbReference type="InterPro" id="IPR055567">
    <property type="entry name" value="DUF7143"/>
</dbReference>
<dbReference type="OrthoDB" id="2497581at2759"/>
<evidence type="ECO:0000259" key="2">
    <source>
        <dbReference type="Pfam" id="PF23631"/>
    </source>
</evidence>
<feature type="chain" id="PRO_5002482520" description="DUF7143 domain-containing protein" evidence="1">
    <location>
        <begin position="17"/>
        <end position="189"/>
    </location>
</feature>
<dbReference type="PANTHER" id="PTHR37592">
    <property type="match status" value="1"/>
</dbReference>
<evidence type="ECO:0000256" key="1">
    <source>
        <dbReference type="SAM" id="SignalP"/>
    </source>
</evidence>
<comment type="caution">
    <text evidence="3">The sequence shown here is derived from an EMBL/GenBank/DDBJ whole genome shotgun (WGS) entry which is preliminary data.</text>
</comment>
<dbReference type="Proteomes" id="UP000033483">
    <property type="component" value="Unassembled WGS sequence"/>
</dbReference>
<gene>
    <name evidence="3" type="ORF">TD95_005227</name>
</gene>
<dbReference type="AlphaFoldDB" id="A0A0F4ZJB9"/>
<keyword evidence="1" id="KW-0732">Signal</keyword>
<protein>
    <recommendedName>
        <fullName evidence="2">DUF7143 domain-containing protein</fullName>
    </recommendedName>
</protein>
<accession>A0A0F4ZJB9</accession>
<evidence type="ECO:0000313" key="3">
    <source>
        <dbReference type="EMBL" id="KKA30719.1"/>
    </source>
</evidence>
<sequence length="189" mass="19902">MRFSTALLFGAVAVQAAPTLVSRADPCFVIGNTPLPQEVIDTDNAIASQITCNPTKTTIAKVPDVTAGSTSFSSIDFSKSSLTPLGFALKQFATDPTSLAATNLTQFQNSLAVYEATEAGLRSVDGSLAIKVPKFFLSFQVSRIQTAQGNPPTAAGQQVDHLLQKVLKNAPTESQALKDQVTALSKQLS</sequence>
<dbReference type="PANTHER" id="PTHR37592:SF1">
    <property type="match status" value="1"/>
</dbReference>
<feature type="signal peptide" evidence="1">
    <location>
        <begin position="1"/>
        <end position="16"/>
    </location>
</feature>
<name>A0A0F4ZJB9_9PEZI</name>
<evidence type="ECO:0000313" key="4">
    <source>
        <dbReference type="Proteomes" id="UP000033483"/>
    </source>
</evidence>
<dbReference type="EMBL" id="LAEV01000300">
    <property type="protein sequence ID" value="KKA30719.1"/>
    <property type="molecule type" value="Genomic_DNA"/>
</dbReference>
<feature type="domain" description="DUF7143" evidence="2">
    <location>
        <begin position="29"/>
        <end position="188"/>
    </location>
</feature>
<proteinExistence type="predicted"/>
<reference evidence="3 4" key="1">
    <citation type="submission" date="2015-03" db="EMBL/GenBank/DDBJ databases">
        <authorList>
            <person name="Radwan O."/>
            <person name="Al-Naeli F.A."/>
            <person name="Rendon G.A."/>
            <person name="Fields C."/>
        </authorList>
    </citation>
    <scope>NUCLEOTIDE SEQUENCE [LARGE SCALE GENOMIC DNA]</scope>
    <source>
        <strain evidence="3">CR-DP1</strain>
    </source>
</reference>
<organism evidence="3 4">
    <name type="scientific">Thielaviopsis punctulata</name>
    <dbReference type="NCBI Taxonomy" id="72032"/>
    <lineage>
        <taxon>Eukaryota</taxon>
        <taxon>Fungi</taxon>
        <taxon>Dikarya</taxon>
        <taxon>Ascomycota</taxon>
        <taxon>Pezizomycotina</taxon>
        <taxon>Sordariomycetes</taxon>
        <taxon>Hypocreomycetidae</taxon>
        <taxon>Microascales</taxon>
        <taxon>Ceratocystidaceae</taxon>
        <taxon>Thielaviopsis</taxon>
    </lineage>
</organism>
<keyword evidence="4" id="KW-1185">Reference proteome</keyword>
<dbReference type="Pfam" id="PF23631">
    <property type="entry name" value="DUF7143"/>
    <property type="match status" value="1"/>
</dbReference>